<evidence type="ECO:0000256" key="5">
    <source>
        <dbReference type="ARBA" id="ARBA00022862"/>
    </source>
</evidence>
<evidence type="ECO:0000256" key="8">
    <source>
        <dbReference type="ARBA" id="ARBA00023284"/>
    </source>
</evidence>
<evidence type="ECO:0000256" key="10">
    <source>
        <dbReference type="ARBA" id="ARBA00038489"/>
    </source>
</evidence>
<keyword evidence="5" id="KW-0049">Antioxidant</keyword>
<evidence type="ECO:0000256" key="6">
    <source>
        <dbReference type="ARBA" id="ARBA00023002"/>
    </source>
</evidence>
<dbReference type="Gene3D" id="3.40.30.10">
    <property type="entry name" value="Glutaredoxin"/>
    <property type="match status" value="1"/>
</dbReference>
<comment type="subunit">
    <text evidence="2">Monomer.</text>
</comment>
<evidence type="ECO:0000256" key="2">
    <source>
        <dbReference type="ARBA" id="ARBA00011245"/>
    </source>
</evidence>
<evidence type="ECO:0000256" key="7">
    <source>
        <dbReference type="ARBA" id="ARBA00023157"/>
    </source>
</evidence>
<keyword evidence="6" id="KW-0560">Oxidoreductase</keyword>
<dbReference type="PROSITE" id="PS51352">
    <property type="entry name" value="THIOREDOXIN_2"/>
    <property type="match status" value="1"/>
</dbReference>
<evidence type="ECO:0000256" key="3">
    <source>
        <dbReference type="ARBA" id="ARBA00013017"/>
    </source>
</evidence>
<dbReference type="PANTHER" id="PTHR42801:SF4">
    <property type="entry name" value="AHPC_TSA FAMILY PROTEIN"/>
    <property type="match status" value="1"/>
</dbReference>
<dbReference type="RefSeq" id="WP_282012012.1">
    <property type="nucleotide sequence ID" value="NZ_OX336137.1"/>
</dbReference>
<evidence type="ECO:0000256" key="9">
    <source>
        <dbReference type="ARBA" id="ARBA00032824"/>
    </source>
</evidence>
<dbReference type="SUPFAM" id="SSF52833">
    <property type="entry name" value="Thioredoxin-like"/>
    <property type="match status" value="1"/>
</dbReference>
<dbReference type="EC" id="1.11.1.24" evidence="3"/>
<name>A0ABN8W1Z1_9BACT</name>
<evidence type="ECO:0000313" key="15">
    <source>
        <dbReference type="Proteomes" id="UP001157733"/>
    </source>
</evidence>
<dbReference type="InterPro" id="IPR036249">
    <property type="entry name" value="Thioredoxin-like_sf"/>
</dbReference>
<dbReference type="EMBL" id="OX336137">
    <property type="protein sequence ID" value="CAI2719162.1"/>
    <property type="molecule type" value="Genomic_DNA"/>
</dbReference>
<keyword evidence="4" id="KW-0575">Peroxidase</keyword>
<dbReference type="PIRSF" id="PIRSF000239">
    <property type="entry name" value="AHPC"/>
    <property type="match status" value="1"/>
</dbReference>
<protein>
    <recommendedName>
        <fullName evidence="3">thioredoxin-dependent peroxiredoxin</fullName>
        <ecNumber evidence="3">1.11.1.24</ecNumber>
    </recommendedName>
    <alternativeName>
        <fullName evidence="9">Thioredoxin peroxidase</fullName>
    </alternativeName>
    <alternativeName>
        <fullName evidence="11">Thioredoxin-dependent peroxiredoxin Bcp</fullName>
    </alternativeName>
</protein>
<dbReference type="CDD" id="cd03017">
    <property type="entry name" value="PRX_BCP"/>
    <property type="match status" value="1"/>
</dbReference>
<evidence type="ECO:0000259" key="13">
    <source>
        <dbReference type="PROSITE" id="PS51352"/>
    </source>
</evidence>
<dbReference type="Pfam" id="PF00578">
    <property type="entry name" value="AhpC-TSA"/>
    <property type="match status" value="1"/>
</dbReference>
<dbReference type="InterPro" id="IPR013766">
    <property type="entry name" value="Thioredoxin_domain"/>
</dbReference>
<evidence type="ECO:0000256" key="4">
    <source>
        <dbReference type="ARBA" id="ARBA00022559"/>
    </source>
</evidence>
<evidence type="ECO:0000256" key="1">
    <source>
        <dbReference type="ARBA" id="ARBA00003330"/>
    </source>
</evidence>
<dbReference type="InterPro" id="IPR000866">
    <property type="entry name" value="AhpC/TSA"/>
</dbReference>
<evidence type="ECO:0000313" key="14">
    <source>
        <dbReference type="EMBL" id="CAI2719162.1"/>
    </source>
</evidence>
<keyword evidence="8" id="KW-0676">Redox-active center</keyword>
<dbReference type="InterPro" id="IPR050924">
    <property type="entry name" value="Peroxiredoxin_BCP/PrxQ"/>
</dbReference>
<feature type="domain" description="Thioredoxin" evidence="13">
    <location>
        <begin position="2"/>
        <end position="145"/>
    </location>
</feature>
<evidence type="ECO:0000256" key="11">
    <source>
        <dbReference type="ARBA" id="ARBA00042639"/>
    </source>
</evidence>
<keyword evidence="15" id="KW-1185">Reference proteome</keyword>
<comment type="similarity">
    <text evidence="10">Belongs to the peroxiredoxin family. BCP/PrxQ subfamily.</text>
</comment>
<comment type="catalytic activity">
    <reaction evidence="12">
        <text>a hydroperoxide + [thioredoxin]-dithiol = an alcohol + [thioredoxin]-disulfide + H2O</text>
        <dbReference type="Rhea" id="RHEA:62620"/>
        <dbReference type="Rhea" id="RHEA-COMP:10698"/>
        <dbReference type="Rhea" id="RHEA-COMP:10700"/>
        <dbReference type="ChEBI" id="CHEBI:15377"/>
        <dbReference type="ChEBI" id="CHEBI:29950"/>
        <dbReference type="ChEBI" id="CHEBI:30879"/>
        <dbReference type="ChEBI" id="CHEBI:35924"/>
        <dbReference type="ChEBI" id="CHEBI:50058"/>
        <dbReference type="EC" id="1.11.1.24"/>
    </reaction>
</comment>
<keyword evidence="7" id="KW-1015">Disulfide bond</keyword>
<accession>A0ABN8W1Z1</accession>
<organism evidence="14 15">
    <name type="scientific">Nitrospina watsonii</name>
    <dbReference type="NCBI Taxonomy" id="1323948"/>
    <lineage>
        <taxon>Bacteria</taxon>
        <taxon>Pseudomonadati</taxon>
        <taxon>Nitrospinota/Tectimicrobiota group</taxon>
        <taxon>Nitrospinota</taxon>
        <taxon>Nitrospinia</taxon>
        <taxon>Nitrospinales</taxon>
        <taxon>Nitrospinaceae</taxon>
        <taxon>Nitrospina</taxon>
    </lineage>
</organism>
<evidence type="ECO:0000256" key="12">
    <source>
        <dbReference type="ARBA" id="ARBA00049091"/>
    </source>
</evidence>
<comment type="function">
    <text evidence="1">Thiol-specific peroxidase that catalyzes the reduction of hydrogen peroxide and organic hydroperoxides to water and alcohols, respectively. Plays a role in cell protection against oxidative stress by detoxifying peroxides and as sensor of hydrogen peroxide-mediated signaling events.</text>
</comment>
<dbReference type="Proteomes" id="UP001157733">
    <property type="component" value="Chromosome"/>
</dbReference>
<reference evidence="14 15" key="1">
    <citation type="submission" date="2022-09" db="EMBL/GenBank/DDBJ databases">
        <authorList>
            <person name="Kop L."/>
        </authorList>
    </citation>
    <scope>NUCLEOTIDE SEQUENCE [LARGE SCALE GENOMIC DNA]</scope>
    <source>
        <strain evidence="14 15">347</strain>
    </source>
</reference>
<sequence>MLQVGTEAPDFLVNDHNGNRVTLEGLRGQKVILWFFPKADTPGCTVEGQGFRDAFDQFKEKNAVVLGVSLDNEADNKAFAEKFNFPYPLLCDVGREISMAYQATKSKDDQYASRITYVIDEHGKIAEAIDQVNTKTHATDLCSRI</sequence>
<proteinExistence type="inferred from homology"/>
<dbReference type="InterPro" id="IPR024706">
    <property type="entry name" value="Peroxiredoxin_AhpC-typ"/>
</dbReference>
<dbReference type="PANTHER" id="PTHR42801">
    <property type="entry name" value="THIOREDOXIN-DEPENDENT PEROXIDE REDUCTASE"/>
    <property type="match status" value="1"/>
</dbReference>
<gene>
    <name evidence="14" type="ORF">NSPWAT_2306</name>
</gene>